<keyword evidence="2" id="KW-1133">Transmembrane helix</keyword>
<accession>A0ABT1CWD9</accession>
<feature type="transmembrane region" description="Helical" evidence="2">
    <location>
        <begin position="20"/>
        <end position="36"/>
    </location>
</feature>
<dbReference type="EMBL" id="JAAAML010000003">
    <property type="protein sequence ID" value="MCO6409671.1"/>
    <property type="molecule type" value="Genomic_DNA"/>
</dbReference>
<evidence type="ECO:0000256" key="1">
    <source>
        <dbReference type="SAM" id="MobiDB-lite"/>
    </source>
</evidence>
<keyword evidence="2" id="KW-0812">Transmembrane</keyword>
<gene>
    <name evidence="3" type="ORF">GTW23_15925</name>
</gene>
<evidence type="ECO:0000313" key="3">
    <source>
        <dbReference type="EMBL" id="MCO6409671.1"/>
    </source>
</evidence>
<comment type="caution">
    <text evidence="3">The sequence shown here is derived from an EMBL/GenBank/DDBJ whole genome shotgun (WGS) entry which is preliminary data.</text>
</comment>
<dbReference type="RefSeq" id="WP_252916482.1">
    <property type="nucleotide sequence ID" value="NZ_CP159480.1"/>
</dbReference>
<sequence length="82" mass="9164">MRWALVDFGHPFYRPLTRRIIIFALVLAWTVVEFFSGSTGWLLFFLVLSAYVGWGFFLSGQPDQAAEDQRGTPPPPGSGKDG</sequence>
<proteinExistence type="predicted"/>
<dbReference type="Proteomes" id="UP001320715">
    <property type="component" value="Unassembled WGS sequence"/>
</dbReference>
<name>A0ABT1CWD9_9HYPH</name>
<organism evidence="3 4">
    <name type="scientific">Hoeflea alexandrii</name>
    <dbReference type="NCBI Taxonomy" id="288436"/>
    <lineage>
        <taxon>Bacteria</taxon>
        <taxon>Pseudomonadati</taxon>
        <taxon>Pseudomonadota</taxon>
        <taxon>Alphaproteobacteria</taxon>
        <taxon>Hyphomicrobiales</taxon>
        <taxon>Rhizobiaceae</taxon>
        <taxon>Hoeflea</taxon>
    </lineage>
</organism>
<feature type="region of interest" description="Disordered" evidence="1">
    <location>
        <begin position="63"/>
        <end position="82"/>
    </location>
</feature>
<keyword evidence="2" id="KW-0472">Membrane</keyword>
<evidence type="ECO:0000313" key="4">
    <source>
        <dbReference type="Proteomes" id="UP001320715"/>
    </source>
</evidence>
<keyword evidence="4" id="KW-1185">Reference proteome</keyword>
<protein>
    <recommendedName>
        <fullName evidence="5">DUF3329 domain-containing protein</fullName>
    </recommendedName>
</protein>
<feature type="compositionally biased region" description="Pro residues" evidence="1">
    <location>
        <begin position="72"/>
        <end position="82"/>
    </location>
</feature>
<evidence type="ECO:0008006" key="5">
    <source>
        <dbReference type="Google" id="ProtNLM"/>
    </source>
</evidence>
<reference evidence="3 4" key="1">
    <citation type="submission" date="2020-01" db="EMBL/GenBank/DDBJ databases">
        <title>Genomes of bacteria type strains.</title>
        <authorList>
            <person name="Chen J."/>
            <person name="Zhu S."/>
            <person name="Yang J."/>
        </authorList>
    </citation>
    <scope>NUCLEOTIDE SEQUENCE [LARGE SCALE GENOMIC DNA]</scope>
    <source>
        <strain evidence="3 4">DSM 16655</strain>
    </source>
</reference>
<evidence type="ECO:0000256" key="2">
    <source>
        <dbReference type="SAM" id="Phobius"/>
    </source>
</evidence>
<feature type="transmembrane region" description="Helical" evidence="2">
    <location>
        <begin position="42"/>
        <end position="60"/>
    </location>
</feature>